<dbReference type="Proteomes" id="UP000223363">
    <property type="component" value="Segment"/>
</dbReference>
<organism evidence="2 3">
    <name type="scientific">Serratia phage vB_SmaM_ 2050HW</name>
    <dbReference type="NCBI Taxonomy" id="2024252"/>
    <lineage>
        <taxon>Viruses</taxon>
        <taxon>Duplodnaviria</taxon>
        <taxon>Heunggongvirae</taxon>
        <taxon>Uroviricota</taxon>
        <taxon>Caudoviricetes</taxon>
        <taxon>Chimalliviridae</taxon>
        <taxon>Moabitevirus</taxon>
        <taxon>Moabitevirus mv2050HW</taxon>
    </lineage>
</organism>
<accession>A0A289Z7M0</accession>
<keyword evidence="1" id="KW-0812">Transmembrane</keyword>
<dbReference type="EMBL" id="MF285618">
    <property type="protein sequence ID" value="ATA65545.1"/>
    <property type="molecule type" value="Genomic_DNA"/>
</dbReference>
<keyword evidence="1" id="KW-0472">Membrane</keyword>
<feature type="transmembrane region" description="Helical" evidence="1">
    <location>
        <begin position="34"/>
        <end position="54"/>
    </location>
</feature>
<keyword evidence="3" id="KW-1185">Reference proteome</keyword>
<protein>
    <submittedName>
        <fullName evidence="2">Uncharacterized protein</fullName>
    </submittedName>
</protein>
<proteinExistence type="predicted"/>
<evidence type="ECO:0000256" key="1">
    <source>
        <dbReference type="SAM" id="Phobius"/>
    </source>
</evidence>
<sequence length="82" mass="8920">MSSACKVAIAVTLACLTVLTLALAVPNFHDVVPFWIAPIASIVSFIVAVGLFVSKYREVKWAIIVQYVSLYVYIVSVICISN</sequence>
<reference evidence="3" key="1">
    <citation type="submission" date="2017-06" db="EMBL/GenBank/DDBJ databases">
        <authorList>
            <person name="Zhao X."/>
        </authorList>
    </citation>
    <scope>NUCLEOTIDE SEQUENCE [LARGE SCALE GENOMIC DNA]</scope>
</reference>
<evidence type="ECO:0000313" key="2">
    <source>
        <dbReference type="EMBL" id="ATA65545.1"/>
    </source>
</evidence>
<feature type="transmembrane region" description="Helical" evidence="1">
    <location>
        <begin position="61"/>
        <end position="80"/>
    </location>
</feature>
<keyword evidence="1" id="KW-1133">Transmembrane helix</keyword>
<gene>
    <name evidence="2" type="ORF">2050HW_00210</name>
</gene>
<name>A0A289Z7M0_9CAUD</name>
<evidence type="ECO:0000313" key="3">
    <source>
        <dbReference type="Proteomes" id="UP000223363"/>
    </source>
</evidence>